<feature type="transmembrane region" description="Helical" evidence="1">
    <location>
        <begin position="286"/>
        <end position="304"/>
    </location>
</feature>
<feature type="transmembrane region" description="Helical" evidence="1">
    <location>
        <begin position="91"/>
        <end position="117"/>
    </location>
</feature>
<reference evidence="2 3" key="1">
    <citation type="submission" date="2020-06" db="EMBL/GenBank/DDBJ databases">
        <title>Altererythrobacter lutimaris sp. nov., a marine bacterium isolated from a tidal flat.</title>
        <authorList>
            <person name="Kim D."/>
            <person name="Yoo Y."/>
            <person name="Kim J.-J."/>
        </authorList>
    </citation>
    <scope>NUCLEOTIDE SEQUENCE [LARGE SCALE GENOMIC DNA]</scope>
    <source>
        <strain evidence="2 3">JGD-16</strain>
    </source>
</reference>
<feature type="transmembrane region" description="Helical" evidence="1">
    <location>
        <begin position="258"/>
        <end position="279"/>
    </location>
</feature>
<accession>A0A850H9L4</accession>
<protein>
    <recommendedName>
        <fullName evidence="4">Glycosyltransferase RgtA/B/C/D-like domain-containing protein</fullName>
    </recommendedName>
</protein>
<evidence type="ECO:0000313" key="2">
    <source>
        <dbReference type="EMBL" id="NVE94593.1"/>
    </source>
</evidence>
<keyword evidence="3" id="KW-1185">Reference proteome</keyword>
<evidence type="ECO:0000313" key="3">
    <source>
        <dbReference type="Proteomes" id="UP000546031"/>
    </source>
</evidence>
<gene>
    <name evidence="2" type="ORF">HUO12_06745</name>
</gene>
<evidence type="ECO:0008006" key="4">
    <source>
        <dbReference type="Google" id="ProtNLM"/>
    </source>
</evidence>
<keyword evidence="1" id="KW-0812">Transmembrane</keyword>
<sequence>MSTLSQQINDRFAASERALANRALWFMLAGALLAFQAFLIWSHKPWADELQALMIALEASDQATLLAWLRYEGHPPLWYWLLSALGAVCEPHLILPLAATLCAGIAQGAILFGSPFSRIERLLIASSQYVLFEFLTISRGTSLGVALVTLVLLGWRSKWFWLLLALLPLVDFLFGVISGVFLVLKWREKDLWWPGVGLWLAGSAVAAWTVLPPADMVNAIDAMQRLHGIDLLLHNARGWFLKVGSIPLPFPGGMFPEWKAPVVPIAGYAWILFLALCWYATKGRPWHALMMFGFLGFTLLFNLAVYSIGLRHMLLAALLLIALVWLARRESDPPSAAFRVWIAVAAICGFASSLISTERGFSNGEEVLAAIEERGLAGKHWIALPEWRVPAISGRSDIVFTRPEANCRFRFVRWDHKSNALQGQDEFTAMLRQTVDEHGRSYLASDINLLGFDAGLVEKLETIPAGYDGITFHLYVIGPQAPEKAVDLPFCYEA</sequence>
<feature type="transmembrane region" description="Helical" evidence="1">
    <location>
        <begin position="129"/>
        <end position="153"/>
    </location>
</feature>
<feature type="transmembrane region" description="Helical" evidence="1">
    <location>
        <begin position="159"/>
        <end position="184"/>
    </location>
</feature>
<dbReference type="EMBL" id="JABWTA010000001">
    <property type="protein sequence ID" value="NVE94593.1"/>
    <property type="molecule type" value="Genomic_DNA"/>
</dbReference>
<keyword evidence="1" id="KW-0472">Membrane</keyword>
<dbReference type="Proteomes" id="UP000546031">
    <property type="component" value="Unassembled WGS sequence"/>
</dbReference>
<feature type="transmembrane region" description="Helical" evidence="1">
    <location>
        <begin position="310"/>
        <end position="327"/>
    </location>
</feature>
<evidence type="ECO:0000256" key="1">
    <source>
        <dbReference type="SAM" id="Phobius"/>
    </source>
</evidence>
<keyword evidence="1" id="KW-1133">Transmembrane helix</keyword>
<name>A0A850H9L4_9SPHN</name>
<organism evidence="2 3">
    <name type="scientific">Altererythrobacter lutimaris</name>
    <dbReference type="NCBI Taxonomy" id="2743979"/>
    <lineage>
        <taxon>Bacteria</taxon>
        <taxon>Pseudomonadati</taxon>
        <taxon>Pseudomonadota</taxon>
        <taxon>Alphaproteobacteria</taxon>
        <taxon>Sphingomonadales</taxon>
        <taxon>Erythrobacteraceae</taxon>
        <taxon>Altererythrobacter</taxon>
    </lineage>
</organism>
<proteinExistence type="predicted"/>
<feature type="transmembrane region" description="Helical" evidence="1">
    <location>
        <begin position="23"/>
        <end position="41"/>
    </location>
</feature>
<feature type="transmembrane region" description="Helical" evidence="1">
    <location>
        <begin position="336"/>
        <end position="355"/>
    </location>
</feature>
<dbReference type="RefSeq" id="WP_176272856.1">
    <property type="nucleotide sequence ID" value="NZ_JABWTA010000001.1"/>
</dbReference>
<feature type="transmembrane region" description="Helical" evidence="1">
    <location>
        <begin position="191"/>
        <end position="211"/>
    </location>
</feature>
<comment type="caution">
    <text evidence="2">The sequence shown here is derived from an EMBL/GenBank/DDBJ whole genome shotgun (WGS) entry which is preliminary data.</text>
</comment>
<dbReference type="AlphaFoldDB" id="A0A850H9L4"/>